<accession>A0AAV6U1W3</accession>
<evidence type="ECO:0000313" key="3">
    <source>
        <dbReference type="Proteomes" id="UP000827092"/>
    </source>
</evidence>
<gene>
    <name evidence="2" type="ORF">JTE90_020197</name>
</gene>
<feature type="compositionally biased region" description="Polar residues" evidence="1">
    <location>
        <begin position="634"/>
        <end position="646"/>
    </location>
</feature>
<evidence type="ECO:0000256" key="1">
    <source>
        <dbReference type="SAM" id="MobiDB-lite"/>
    </source>
</evidence>
<feature type="compositionally biased region" description="Basic and acidic residues" evidence="1">
    <location>
        <begin position="256"/>
        <end position="267"/>
    </location>
</feature>
<organism evidence="2 3">
    <name type="scientific">Oedothorax gibbosus</name>
    <dbReference type="NCBI Taxonomy" id="931172"/>
    <lineage>
        <taxon>Eukaryota</taxon>
        <taxon>Metazoa</taxon>
        <taxon>Ecdysozoa</taxon>
        <taxon>Arthropoda</taxon>
        <taxon>Chelicerata</taxon>
        <taxon>Arachnida</taxon>
        <taxon>Araneae</taxon>
        <taxon>Araneomorphae</taxon>
        <taxon>Entelegynae</taxon>
        <taxon>Araneoidea</taxon>
        <taxon>Linyphiidae</taxon>
        <taxon>Erigoninae</taxon>
        <taxon>Oedothorax</taxon>
    </lineage>
</organism>
<feature type="region of interest" description="Disordered" evidence="1">
    <location>
        <begin position="628"/>
        <end position="654"/>
    </location>
</feature>
<keyword evidence="3" id="KW-1185">Reference proteome</keyword>
<feature type="compositionally biased region" description="Polar residues" evidence="1">
    <location>
        <begin position="856"/>
        <end position="866"/>
    </location>
</feature>
<feature type="region of interest" description="Disordered" evidence="1">
    <location>
        <begin position="830"/>
        <end position="866"/>
    </location>
</feature>
<name>A0AAV6U1W3_9ARAC</name>
<feature type="region of interest" description="Disordered" evidence="1">
    <location>
        <begin position="249"/>
        <end position="268"/>
    </location>
</feature>
<dbReference type="EMBL" id="JAFNEN010000737">
    <property type="protein sequence ID" value="KAG8177917.1"/>
    <property type="molecule type" value="Genomic_DNA"/>
</dbReference>
<feature type="region of interest" description="Disordered" evidence="1">
    <location>
        <begin position="884"/>
        <end position="904"/>
    </location>
</feature>
<protein>
    <submittedName>
        <fullName evidence="2">Uncharacterized protein</fullName>
    </submittedName>
</protein>
<dbReference type="AlphaFoldDB" id="A0AAV6U1W3"/>
<feature type="compositionally biased region" description="Polar residues" evidence="1">
    <location>
        <begin position="889"/>
        <end position="904"/>
    </location>
</feature>
<proteinExistence type="predicted"/>
<feature type="compositionally biased region" description="Polar residues" evidence="1">
    <location>
        <begin position="275"/>
        <end position="288"/>
    </location>
</feature>
<evidence type="ECO:0000313" key="2">
    <source>
        <dbReference type="EMBL" id="KAG8177917.1"/>
    </source>
</evidence>
<comment type="caution">
    <text evidence="2">The sequence shown here is derived from an EMBL/GenBank/DDBJ whole genome shotgun (WGS) entry which is preliminary data.</text>
</comment>
<dbReference type="Proteomes" id="UP000827092">
    <property type="component" value="Unassembled WGS sequence"/>
</dbReference>
<feature type="region of interest" description="Disordered" evidence="1">
    <location>
        <begin position="274"/>
        <end position="294"/>
    </location>
</feature>
<sequence length="936" mass="106646">MEKIWILSIYTNSVISIVLSLHGTDQNTNDPAVILMRNIQEKSNNADDSYQPQLSNDPGHPEFHIPKLRTYLRVNHNKSEKYRTNFQSSVQNNPGTRTDKNAVRQSYFSFPNTLLDGSRFYFRQNNHSFTNPLSHAQNSETSNGNFNDENQNINLHQTYQSQGSKNMFIRIPKNITNKQPSIHLTAKDDENKYGISPAYHVLNSKKIRRVPLVLITIHKEHPTQDGENIPSYFDVQQSENVNVVKETGKNFPKYGQPHEHTNSRDSGEATLNAMPRQQQTHSHINSGKTNRDETQTEIRNVVQSKKRFQYSIPMSISQDPQPGVWTPIGLKSYKASEQFIDGRNPEGIKNQYKDLHPQSPSMFQYILSNNENTESLPKNSLIYAPELTHPQNLRFLLDPNSPYSHTNNYEQRLQSELRQNVSMVNNFKSKIIIPLVYKAINENQNVKQSEPLISNNEIKSYINSDYAGRNQNSLKLTSESSFIEGNSNFNTITEPPVSYGGVKNPQFYDRNIETSAFSEKKSQKNSNGELSNNTNPIRFQHSQAANNILQRTRIGLSNPIFASTDTQTQQVISSLMYERPSDFLKIRSGKFVLEYEIESEPKINLNPIFTKMQNGDDSGRFISESRNFEKNHNNRNLNISPTNPSDGDSEQRYPVYPSNEARKIQTNYYDGYVTFPQVNTPKQNTGHMIQQNLDNTAAVFNPYDDLKNFPSKNPSNPYQNDGSVMQYETEQVVPNVLESHTSHARNNNNLPDIPRIHNSNAPLKNAMNSASVTHLSIDKLNESLFNTDEAGFAQYQSQFLPNNETTSQHISNEIKNSNWNVHDAPHQYYEEPTKLNGGQTNPSDARVPAEPPADSKNWTQESQQKPTAPLLLVLVTSKKKLLQDGGHNQDVQNTGSQTESSSEEIVQYLSRETNTKKLLAHFYKEVNDEAAKNPEK</sequence>
<reference evidence="2 3" key="1">
    <citation type="journal article" date="2022" name="Nat. Ecol. Evol.">
        <title>A masculinizing supergene underlies an exaggerated male reproductive morph in a spider.</title>
        <authorList>
            <person name="Hendrickx F."/>
            <person name="De Corte Z."/>
            <person name="Sonet G."/>
            <person name="Van Belleghem S.M."/>
            <person name="Kostlbacher S."/>
            <person name="Vangestel C."/>
        </authorList>
    </citation>
    <scope>NUCLEOTIDE SEQUENCE [LARGE SCALE GENOMIC DNA]</scope>
    <source>
        <strain evidence="2">W744_W776</strain>
    </source>
</reference>